<protein>
    <recommendedName>
        <fullName evidence="4">Transmembrane protein</fullName>
    </recommendedName>
</protein>
<sequence>MVVSPADDGCSGDNGNPDNGVVAPVMAFVPVRVVAPATVVVVMMAATAVVVVMTTAAVVVVVVEMVVMHMVGYM</sequence>
<keyword evidence="1" id="KW-0812">Transmembrane</keyword>
<evidence type="ECO:0000313" key="2">
    <source>
        <dbReference type="EMBL" id="OAP01639.1"/>
    </source>
</evidence>
<evidence type="ECO:0000313" key="3">
    <source>
        <dbReference type="Proteomes" id="UP000078284"/>
    </source>
</evidence>
<evidence type="ECO:0008006" key="4">
    <source>
        <dbReference type="Google" id="ProtNLM"/>
    </source>
</evidence>
<dbReference type="AlphaFoldDB" id="A0A178V608"/>
<dbReference type="Proteomes" id="UP000078284">
    <property type="component" value="Chromosome 3"/>
</dbReference>
<keyword evidence="1" id="KW-1133">Transmembrane helix</keyword>
<gene>
    <name evidence="2" type="ordered locus">AXX17_At3g36980</name>
</gene>
<reference evidence="3" key="1">
    <citation type="journal article" date="2016" name="Proc. Natl. Acad. Sci. U.S.A.">
        <title>Chromosome-level assembly of Arabidopsis thaliana Ler reveals the extent of translocation and inversion polymorphisms.</title>
        <authorList>
            <person name="Zapata L."/>
            <person name="Ding J."/>
            <person name="Willing E.M."/>
            <person name="Hartwig B."/>
            <person name="Bezdan D."/>
            <person name="Jiao W.B."/>
            <person name="Patel V."/>
            <person name="Velikkakam James G."/>
            <person name="Koornneef M."/>
            <person name="Ossowski S."/>
            <person name="Schneeberger K."/>
        </authorList>
    </citation>
    <scope>NUCLEOTIDE SEQUENCE [LARGE SCALE GENOMIC DNA]</scope>
    <source>
        <strain evidence="3">cv. Landsberg erecta</strain>
    </source>
</reference>
<comment type="caution">
    <text evidence="2">The sequence shown here is derived from an EMBL/GenBank/DDBJ whole genome shotgun (WGS) entry which is preliminary data.</text>
</comment>
<proteinExistence type="predicted"/>
<organism evidence="2 3">
    <name type="scientific">Arabidopsis thaliana</name>
    <name type="common">Mouse-ear cress</name>
    <dbReference type="NCBI Taxonomy" id="3702"/>
    <lineage>
        <taxon>Eukaryota</taxon>
        <taxon>Viridiplantae</taxon>
        <taxon>Streptophyta</taxon>
        <taxon>Embryophyta</taxon>
        <taxon>Tracheophyta</taxon>
        <taxon>Spermatophyta</taxon>
        <taxon>Magnoliopsida</taxon>
        <taxon>eudicotyledons</taxon>
        <taxon>Gunneridae</taxon>
        <taxon>Pentapetalae</taxon>
        <taxon>rosids</taxon>
        <taxon>malvids</taxon>
        <taxon>Brassicales</taxon>
        <taxon>Brassicaceae</taxon>
        <taxon>Camelineae</taxon>
        <taxon>Arabidopsis</taxon>
    </lineage>
</organism>
<name>A0A178V608_ARATH</name>
<dbReference type="EMBL" id="LUHQ01000003">
    <property type="protein sequence ID" value="OAP01639.1"/>
    <property type="molecule type" value="Genomic_DNA"/>
</dbReference>
<evidence type="ECO:0000256" key="1">
    <source>
        <dbReference type="SAM" id="Phobius"/>
    </source>
</evidence>
<accession>A0A178V608</accession>
<keyword evidence="1" id="KW-0472">Membrane</keyword>
<feature type="transmembrane region" description="Helical" evidence="1">
    <location>
        <begin position="34"/>
        <end position="67"/>
    </location>
</feature>